<reference evidence="3 4" key="1">
    <citation type="submission" date="2019-09" db="EMBL/GenBank/DDBJ databases">
        <authorList>
            <person name="Chandra G."/>
            <person name="Truman W A."/>
        </authorList>
    </citation>
    <scope>NUCLEOTIDE SEQUENCE [LARGE SCALE GENOMIC DNA]</scope>
    <source>
        <strain evidence="3">PS710</strain>
    </source>
</reference>
<dbReference type="InterPro" id="IPR044094">
    <property type="entry name" value="AtsA-like_MBL-fold"/>
</dbReference>
<dbReference type="EC" id="3.1.26.11" evidence="3"/>
<dbReference type="Proteomes" id="UP000381093">
    <property type="component" value="Unassembled WGS sequence"/>
</dbReference>
<evidence type="ECO:0000313" key="3">
    <source>
        <dbReference type="EMBL" id="VVO43864.1"/>
    </source>
</evidence>
<dbReference type="PANTHER" id="PTHR46018:SF2">
    <property type="entry name" value="ZINC PHOSPHODIESTERASE ELAC PROTEIN 1"/>
    <property type="match status" value="1"/>
</dbReference>
<dbReference type="Pfam" id="PF00753">
    <property type="entry name" value="Lactamase_B"/>
    <property type="match status" value="1"/>
</dbReference>
<dbReference type="SUPFAM" id="SSF56281">
    <property type="entry name" value="Metallo-hydrolase/oxidoreductase"/>
    <property type="match status" value="1"/>
</dbReference>
<dbReference type="InterPro" id="IPR036866">
    <property type="entry name" value="RibonucZ/Hydroxyglut_hydro"/>
</dbReference>
<dbReference type="PANTHER" id="PTHR46018">
    <property type="entry name" value="ZINC PHOSPHODIESTERASE ELAC PROTEIN 1"/>
    <property type="match status" value="1"/>
</dbReference>
<keyword evidence="1 3" id="KW-0378">Hydrolase</keyword>
<sequence length="360" mass="38772">MSQANHSGMTVHTLGTGGGPVVSASRAGISTAVVVDGCSYVFDCGMGSIRNYRSHCTWDQLRAIFITHHHSDHIYDLGSYLLTGWQVPGESFSQPIHVYGPAKPPRVPALHTHSDHPVVPGCCGGDHPMVGTADIVDALINRVFASDVAIRMADEGRSSPNQWVYGHDIEVPAEAKADPVLARHPVMDPFVVYRDERVVVSAILVDHRLCYPAFGFRIDSQYGSVVISGDTTYSENCIRLAKGADMLLHEVIDLDAILATFPEGPTREGIAVHLEESHTSYEQVGKVAQAAGVSQLILHHIVPNVPGAADIEKMLHAARRDFSGKVFAAEDNDSFRVGSHIDASSLSDVLHTSENVGVCA</sequence>
<evidence type="ECO:0000259" key="2">
    <source>
        <dbReference type="Pfam" id="PF00753"/>
    </source>
</evidence>
<dbReference type="CDD" id="cd07719">
    <property type="entry name" value="arylsulfatase_AtsA-like_MBL-fold"/>
    <property type="match status" value="1"/>
</dbReference>
<protein>
    <submittedName>
        <fullName evidence="3">Ribonuclease BN</fullName>
        <ecNumber evidence="3">3.1.26.11</ecNumber>
    </submittedName>
</protein>
<dbReference type="InterPro" id="IPR001279">
    <property type="entry name" value="Metallo-B-lactamas"/>
</dbReference>
<proteinExistence type="predicted"/>
<evidence type="ECO:0000313" key="4">
    <source>
        <dbReference type="Proteomes" id="UP000381093"/>
    </source>
</evidence>
<dbReference type="AlphaFoldDB" id="A0A5E7FYL0"/>
<dbReference type="EMBL" id="CABVHW010000048">
    <property type="protein sequence ID" value="VVO43864.1"/>
    <property type="molecule type" value="Genomic_DNA"/>
</dbReference>
<dbReference type="GO" id="GO:0042781">
    <property type="term" value="F:3'-tRNA processing endoribonuclease activity"/>
    <property type="evidence" value="ECO:0007669"/>
    <property type="project" value="UniProtKB-EC"/>
</dbReference>
<organism evidence="3 4">
    <name type="scientific">Pseudomonas fluorescens</name>
    <dbReference type="NCBI Taxonomy" id="294"/>
    <lineage>
        <taxon>Bacteria</taxon>
        <taxon>Pseudomonadati</taxon>
        <taxon>Pseudomonadota</taxon>
        <taxon>Gammaproteobacteria</taxon>
        <taxon>Pseudomonadales</taxon>
        <taxon>Pseudomonadaceae</taxon>
        <taxon>Pseudomonas</taxon>
    </lineage>
</organism>
<accession>A0A5E7FYL0</accession>
<name>A0A5E7FYL0_PSEFL</name>
<dbReference type="Gene3D" id="3.60.15.10">
    <property type="entry name" value="Ribonuclease Z/Hydroxyacylglutathione hydrolase-like"/>
    <property type="match status" value="1"/>
</dbReference>
<evidence type="ECO:0000256" key="1">
    <source>
        <dbReference type="ARBA" id="ARBA00022801"/>
    </source>
</evidence>
<gene>
    <name evidence="3" type="primary">rbn_2</name>
    <name evidence="3" type="ORF">PS710_06295</name>
</gene>
<feature type="domain" description="Metallo-beta-lactamase" evidence="2">
    <location>
        <begin position="30"/>
        <end position="84"/>
    </location>
</feature>